<dbReference type="InterPro" id="IPR010982">
    <property type="entry name" value="Lambda_DNA-bd_dom_sf"/>
</dbReference>
<dbReference type="Pfam" id="PF13443">
    <property type="entry name" value="HTH_26"/>
    <property type="match status" value="1"/>
</dbReference>
<feature type="domain" description="HTH cro/C1-type" evidence="1">
    <location>
        <begin position="21"/>
        <end position="62"/>
    </location>
</feature>
<name>A0A6P1MA27_9FIRM</name>
<dbReference type="RefSeq" id="WP_162361255.1">
    <property type="nucleotide sequence ID" value="NZ_CP047591.1"/>
</dbReference>
<dbReference type="PROSITE" id="PS50943">
    <property type="entry name" value="HTH_CROC1"/>
    <property type="match status" value="1"/>
</dbReference>
<dbReference type="InterPro" id="IPR001387">
    <property type="entry name" value="Cro/C1-type_HTH"/>
</dbReference>
<evidence type="ECO:0000259" key="1">
    <source>
        <dbReference type="PROSITE" id="PS50943"/>
    </source>
</evidence>
<dbReference type="EMBL" id="CP047591">
    <property type="protein sequence ID" value="QHI71480.1"/>
    <property type="molecule type" value="Genomic_DNA"/>
</dbReference>
<dbReference type="Gene3D" id="1.10.260.40">
    <property type="entry name" value="lambda repressor-like DNA-binding domains"/>
    <property type="match status" value="1"/>
</dbReference>
<accession>A0A6P1MA27</accession>
<dbReference type="SUPFAM" id="SSF47413">
    <property type="entry name" value="lambda repressor-like DNA-binding domains"/>
    <property type="match status" value="1"/>
</dbReference>
<reference evidence="2 3" key="1">
    <citation type="submission" date="2020-01" db="EMBL/GenBank/DDBJ databases">
        <title>Genomic analysis of Aminipila sp. CBA3637.</title>
        <authorList>
            <person name="Kim Y.B."/>
            <person name="Roh S.W."/>
        </authorList>
    </citation>
    <scope>NUCLEOTIDE SEQUENCE [LARGE SCALE GENOMIC DNA]</scope>
    <source>
        <strain evidence="2 3">CBA3637</strain>
    </source>
</reference>
<gene>
    <name evidence="2" type="ORF">Ami3637_02975</name>
</gene>
<organism evidence="2 3">
    <name type="scientific">Aminipila terrae</name>
    <dbReference type="NCBI Taxonomy" id="2697030"/>
    <lineage>
        <taxon>Bacteria</taxon>
        <taxon>Bacillati</taxon>
        <taxon>Bacillota</taxon>
        <taxon>Clostridia</taxon>
        <taxon>Peptostreptococcales</taxon>
        <taxon>Anaerovoracaceae</taxon>
        <taxon>Aminipila</taxon>
    </lineage>
</organism>
<evidence type="ECO:0000313" key="3">
    <source>
        <dbReference type="Proteomes" id="UP000463883"/>
    </source>
</evidence>
<proteinExistence type="predicted"/>
<dbReference type="GO" id="GO:0003677">
    <property type="term" value="F:DNA binding"/>
    <property type="evidence" value="ECO:0007669"/>
    <property type="project" value="InterPro"/>
</dbReference>
<dbReference type="CDD" id="cd00093">
    <property type="entry name" value="HTH_XRE"/>
    <property type="match status" value="1"/>
</dbReference>
<protein>
    <submittedName>
        <fullName evidence="2">Helix-turn-helix domain-containing protein</fullName>
    </submittedName>
</protein>
<evidence type="ECO:0000313" key="2">
    <source>
        <dbReference type="EMBL" id="QHI71480.1"/>
    </source>
</evidence>
<keyword evidence="3" id="KW-1185">Reference proteome</keyword>
<dbReference type="Proteomes" id="UP000463883">
    <property type="component" value="Chromosome"/>
</dbReference>
<dbReference type="AlphaFoldDB" id="A0A6P1MA27"/>
<sequence length="124" mass="14497">MNFLEKLNYLMDINNINKHILSKESGIPYSTIDNFYKKGYEKAKLPTMQKLAKYFDTTVDYLIMDEITDVNYGKTYGFQISFDEMNYLEKYRALSEHGKQVVDLVLNLEYDYCKADKTSGKPAV</sequence>
<dbReference type="KEGG" id="amic:Ami3637_02975"/>